<dbReference type="Pfam" id="PF00069">
    <property type="entry name" value="Pkinase"/>
    <property type="match status" value="1"/>
</dbReference>
<keyword evidence="5" id="KW-0418">Kinase</keyword>
<keyword evidence="5" id="KW-0723">Serine/threonine-protein kinase</keyword>
<dbReference type="InterPro" id="IPR017441">
    <property type="entry name" value="Protein_kinase_ATP_BS"/>
</dbReference>
<evidence type="ECO:0000256" key="1">
    <source>
        <dbReference type="ARBA" id="ARBA00012513"/>
    </source>
</evidence>
<evidence type="ECO:0000256" key="3">
    <source>
        <dbReference type="ARBA" id="ARBA00022840"/>
    </source>
</evidence>
<dbReference type="Gene3D" id="3.30.200.20">
    <property type="entry name" value="Phosphorylase Kinase, domain 1"/>
    <property type="match status" value="1"/>
</dbReference>
<evidence type="ECO:0000313" key="7">
    <source>
        <dbReference type="EMBL" id="CAF1434969.1"/>
    </source>
</evidence>
<keyword evidence="3 4" id="KW-0067">ATP-binding</keyword>
<dbReference type="GO" id="GO:0004674">
    <property type="term" value="F:protein serine/threonine kinase activity"/>
    <property type="evidence" value="ECO:0007669"/>
    <property type="project" value="UniProtKB-KW"/>
</dbReference>
<dbReference type="EMBL" id="CAJNOU010004281">
    <property type="protein sequence ID" value="CAF1434969.1"/>
    <property type="molecule type" value="Genomic_DNA"/>
</dbReference>
<dbReference type="InterPro" id="IPR050235">
    <property type="entry name" value="CK1_Ser-Thr_kinase"/>
</dbReference>
<dbReference type="InterPro" id="IPR011009">
    <property type="entry name" value="Kinase-like_dom_sf"/>
</dbReference>
<comment type="similarity">
    <text evidence="5">Belongs to the protein kinase superfamily.</text>
</comment>
<dbReference type="InterPro" id="IPR008271">
    <property type="entry name" value="Ser/Thr_kinase_AS"/>
</dbReference>
<gene>
    <name evidence="7" type="ORF">SEV965_LOCUS32940</name>
</gene>
<evidence type="ECO:0000259" key="6">
    <source>
        <dbReference type="PROSITE" id="PS50011"/>
    </source>
</evidence>
<sequence length="194" mass="22792">MTSNYIMEKDNRKLFTSTTRMTTNRSLNSRYQIGRRLGSGNFGEIYLGRNNETHEYVAIKLEQILTRTPQLAYEYRFYKILGKYDGIPYIQFYGQIGSYNGLAMELLGPSLEDLFDLCSRRFSLKTVLMIGLQLLDRIEYVHSKNLIYRDIKPENFLIGRGSTNRQHIIYMVDFGLAKQYRTSDGTHIPYREHK</sequence>
<keyword evidence="2 4" id="KW-0547">Nucleotide-binding</keyword>
<dbReference type="SMART" id="SM00220">
    <property type="entry name" value="S_TKc"/>
    <property type="match status" value="1"/>
</dbReference>
<dbReference type="PROSITE" id="PS00107">
    <property type="entry name" value="PROTEIN_KINASE_ATP"/>
    <property type="match status" value="1"/>
</dbReference>
<dbReference type="PROSITE" id="PS50011">
    <property type="entry name" value="PROTEIN_KINASE_DOM"/>
    <property type="match status" value="1"/>
</dbReference>
<evidence type="ECO:0000256" key="5">
    <source>
        <dbReference type="RuleBase" id="RU000304"/>
    </source>
</evidence>
<dbReference type="GO" id="GO:0005524">
    <property type="term" value="F:ATP binding"/>
    <property type="evidence" value="ECO:0007669"/>
    <property type="project" value="UniProtKB-UniRule"/>
</dbReference>
<keyword evidence="5" id="KW-0808">Transferase</keyword>
<name>A0A815NVH6_9BILA</name>
<reference evidence="7" key="1">
    <citation type="submission" date="2021-02" db="EMBL/GenBank/DDBJ databases">
        <authorList>
            <person name="Nowell W R."/>
        </authorList>
    </citation>
    <scope>NUCLEOTIDE SEQUENCE</scope>
</reference>
<dbReference type="Proteomes" id="UP000663889">
    <property type="component" value="Unassembled WGS sequence"/>
</dbReference>
<evidence type="ECO:0000313" key="8">
    <source>
        <dbReference type="Proteomes" id="UP000663889"/>
    </source>
</evidence>
<feature type="binding site" evidence="4">
    <location>
        <position position="60"/>
    </location>
    <ligand>
        <name>ATP</name>
        <dbReference type="ChEBI" id="CHEBI:30616"/>
    </ligand>
</feature>
<organism evidence="7 8">
    <name type="scientific">Rotaria sordida</name>
    <dbReference type="NCBI Taxonomy" id="392033"/>
    <lineage>
        <taxon>Eukaryota</taxon>
        <taxon>Metazoa</taxon>
        <taxon>Spiralia</taxon>
        <taxon>Gnathifera</taxon>
        <taxon>Rotifera</taxon>
        <taxon>Eurotatoria</taxon>
        <taxon>Bdelloidea</taxon>
        <taxon>Philodinida</taxon>
        <taxon>Philodinidae</taxon>
        <taxon>Rotaria</taxon>
    </lineage>
</organism>
<dbReference type="EC" id="2.7.11.1" evidence="1"/>
<evidence type="ECO:0000256" key="2">
    <source>
        <dbReference type="ARBA" id="ARBA00022741"/>
    </source>
</evidence>
<feature type="domain" description="Protein kinase" evidence="6">
    <location>
        <begin position="31"/>
        <end position="194"/>
    </location>
</feature>
<comment type="caution">
    <text evidence="7">The sequence shown here is derived from an EMBL/GenBank/DDBJ whole genome shotgun (WGS) entry which is preliminary data.</text>
</comment>
<evidence type="ECO:0000256" key="4">
    <source>
        <dbReference type="PROSITE-ProRule" id="PRU10141"/>
    </source>
</evidence>
<dbReference type="PANTHER" id="PTHR11909">
    <property type="entry name" value="CASEIN KINASE-RELATED"/>
    <property type="match status" value="1"/>
</dbReference>
<accession>A0A815NVH6</accession>
<protein>
    <recommendedName>
        <fullName evidence="1">non-specific serine/threonine protein kinase</fullName>
        <ecNumber evidence="1">2.7.11.1</ecNumber>
    </recommendedName>
</protein>
<dbReference type="PROSITE" id="PS00108">
    <property type="entry name" value="PROTEIN_KINASE_ST"/>
    <property type="match status" value="1"/>
</dbReference>
<proteinExistence type="inferred from homology"/>
<dbReference type="Gene3D" id="1.10.510.10">
    <property type="entry name" value="Transferase(Phosphotransferase) domain 1"/>
    <property type="match status" value="1"/>
</dbReference>
<dbReference type="InterPro" id="IPR000719">
    <property type="entry name" value="Prot_kinase_dom"/>
</dbReference>
<dbReference type="AlphaFoldDB" id="A0A815NVH6"/>
<dbReference type="SUPFAM" id="SSF56112">
    <property type="entry name" value="Protein kinase-like (PK-like)"/>
    <property type="match status" value="1"/>
</dbReference>
<feature type="non-terminal residue" evidence="7">
    <location>
        <position position="1"/>
    </location>
</feature>